<comment type="function">
    <text evidence="8 9">This protein is involved in the repair of mismatches in DNA. It is possible that it carries out the mismatch recognition step. This protein has a weak ATPase activity.</text>
</comment>
<dbReference type="RefSeq" id="WP_122626963.1">
    <property type="nucleotide sequence ID" value="NZ_UPPP01000061.1"/>
</dbReference>
<dbReference type="InterPro" id="IPR007860">
    <property type="entry name" value="DNA_mmatch_repair_MutS_con_dom"/>
</dbReference>
<dbReference type="InterPro" id="IPR016151">
    <property type="entry name" value="DNA_mismatch_repair_MutS_N"/>
</dbReference>
<protein>
    <recommendedName>
        <fullName evidence="2 9">DNA mismatch repair protein MutS</fullName>
    </recommendedName>
</protein>
<dbReference type="PROSITE" id="PS00486">
    <property type="entry name" value="DNA_MISMATCH_REPAIR_2"/>
    <property type="match status" value="1"/>
</dbReference>
<evidence type="ECO:0000313" key="12">
    <source>
        <dbReference type="EMBL" id="VBB05997.1"/>
    </source>
</evidence>
<dbReference type="InterPro" id="IPR007696">
    <property type="entry name" value="DNA_mismatch_repair_MutS_core"/>
</dbReference>
<evidence type="ECO:0000256" key="6">
    <source>
        <dbReference type="ARBA" id="ARBA00023125"/>
    </source>
</evidence>
<dbReference type="GO" id="GO:0005524">
    <property type="term" value="F:ATP binding"/>
    <property type="evidence" value="ECO:0007669"/>
    <property type="project" value="UniProtKB-UniRule"/>
</dbReference>
<dbReference type="InterPro" id="IPR017261">
    <property type="entry name" value="DNA_mismatch_repair_MutS/MSH"/>
</dbReference>
<keyword evidence="3 9" id="KW-0547">Nucleotide-binding</keyword>
<keyword evidence="4 9" id="KW-0227">DNA damage</keyword>
<evidence type="ECO:0000313" key="13">
    <source>
        <dbReference type="Proteomes" id="UP000277811"/>
    </source>
</evidence>
<dbReference type="FunFam" id="1.10.1420.10:FF:000007">
    <property type="entry name" value="DNA mismatch repair protein MutS"/>
    <property type="match status" value="1"/>
</dbReference>
<dbReference type="SUPFAM" id="SSF48334">
    <property type="entry name" value="DNA repair protein MutS, domain III"/>
    <property type="match status" value="1"/>
</dbReference>
<evidence type="ECO:0000256" key="9">
    <source>
        <dbReference type="HAMAP-Rule" id="MF_00096"/>
    </source>
</evidence>
<evidence type="ECO:0000256" key="3">
    <source>
        <dbReference type="ARBA" id="ARBA00022741"/>
    </source>
</evidence>
<dbReference type="PIRSF" id="PIRSF037677">
    <property type="entry name" value="DNA_mis_repair_Msh6"/>
    <property type="match status" value="1"/>
</dbReference>
<dbReference type="PANTHER" id="PTHR11361">
    <property type="entry name" value="DNA MISMATCH REPAIR PROTEIN MUTS FAMILY MEMBER"/>
    <property type="match status" value="1"/>
</dbReference>
<dbReference type="Pfam" id="PF00488">
    <property type="entry name" value="MutS_V"/>
    <property type="match status" value="1"/>
</dbReference>
<keyword evidence="13" id="KW-1185">Reference proteome</keyword>
<dbReference type="CDD" id="cd03284">
    <property type="entry name" value="ABC_MutS1"/>
    <property type="match status" value="1"/>
</dbReference>
<dbReference type="InterPro" id="IPR000432">
    <property type="entry name" value="DNA_mismatch_repair_MutS_C"/>
</dbReference>
<dbReference type="SMART" id="SM00534">
    <property type="entry name" value="MUTSac"/>
    <property type="match status" value="1"/>
</dbReference>
<dbReference type="Pfam" id="PF05192">
    <property type="entry name" value="MutS_III"/>
    <property type="match status" value="1"/>
</dbReference>
<dbReference type="OrthoDB" id="9802448at2"/>
<keyword evidence="7 9" id="KW-0234">DNA repair</keyword>
<dbReference type="NCBIfam" id="TIGR01070">
    <property type="entry name" value="mutS1"/>
    <property type="match status" value="1"/>
</dbReference>
<dbReference type="FunFam" id="3.40.50.300:FF:000870">
    <property type="entry name" value="MutS protein homolog 4"/>
    <property type="match status" value="1"/>
</dbReference>
<dbReference type="SMART" id="SM00533">
    <property type="entry name" value="MUTSd"/>
    <property type="match status" value="1"/>
</dbReference>
<dbReference type="EMBL" id="UPPP01000061">
    <property type="protein sequence ID" value="VBB05997.1"/>
    <property type="molecule type" value="Genomic_DNA"/>
</dbReference>
<dbReference type="GO" id="GO:0005829">
    <property type="term" value="C:cytosol"/>
    <property type="evidence" value="ECO:0007669"/>
    <property type="project" value="TreeGrafter"/>
</dbReference>
<dbReference type="Gene3D" id="3.40.50.300">
    <property type="entry name" value="P-loop containing nucleotide triphosphate hydrolases"/>
    <property type="match status" value="1"/>
</dbReference>
<dbReference type="Gene3D" id="3.30.420.110">
    <property type="entry name" value="MutS, connector domain"/>
    <property type="match status" value="1"/>
</dbReference>
<dbReference type="GO" id="GO:0003684">
    <property type="term" value="F:damaged DNA binding"/>
    <property type="evidence" value="ECO:0007669"/>
    <property type="project" value="UniProtKB-UniRule"/>
</dbReference>
<evidence type="ECO:0000256" key="1">
    <source>
        <dbReference type="ARBA" id="ARBA00006271"/>
    </source>
</evidence>
<gene>
    <name evidence="9" type="primary">mutS</name>
    <name evidence="12" type="ORF">LUCI_1208</name>
</gene>
<dbReference type="InterPro" id="IPR036678">
    <property type="entry name" value="MutS_con_dom_sf"/>
</dbReference>
<accession>A0A498R598</accession>
<sequence>MAPSYTPMMEQYREIKKQHPNELLFFRLGDFYEMFFEDAEVASRELEITLTSREAGLNVRVPMCGVPYHAVDNYIARLINKGFKIAICEQVEDPKQAKGIVRREVIKIVTPGTVLSETLLTDKGNNFLAVLYEEDATLSLAAADISTGECLWEVFTGAYRLATVCDYLFRLMPSELIITSRIEELSNLNDFIAQRIPHCVQTTIRVDDLNILAQLLRQHFGADELPASHSAEMASGYLLYYLHQTVKNDLSHINRLSQFNANEHLIIDASTLRNLEITRNMHDGGKKGTLLSVLDFTKTAMGGRLLKKWLEAPLLNPLHIDNRQSAIGELLDKPSIRHELQEALGEIYDFERIVTRIEIGSANARDLISLKASLSVLPQIKRCTQVTETKLLSGISQTLQTHTDIVTLIENAIVDNPPLSVREGAMIKPGYDLELDELRTMARNSKEWVQNLETQEREKTGIRSLKVGYNKVFGYYIEVTHANSGSVPPTYIRKQTLANAERYITPELKEFETKILGAQEKIVNLEYHLFTQIKDRVKAHIKEIQQTARSVAELDSIYSLAEAAGRYGYVKPQINTREIVIKDGRHPVVERLLLQEMFVPNDTVLNHKDNEVLIITGPNMAGKSTYMRQVALLVLMAQIGSFIPAREASICPVDRIFTRVGASDDLATGQSTFMVEMNEVAQIIKHATTKSLIILDEIGRGTSTFDGMSIARAVVEHIKDRIKAMTLFATHYHELTELAENSPVVKNYSVAVKERGNEVVFLRRIIPGGADKSYGIHVAQLAGLPKKIIERAHELLSELEEQHGVNRLDSPAPIAAATGTQSLFQSTLAEDLLALDIMTLTPLEALNLLYKLQNQAKQEVGQL</sequence>
<dbReference type="Gene3D" id="1.10.1420.10">
    <property type="match status" value="2"/>
</dbReference>
<dbReference type="Gene3D" id="3.40.1170.10">
    <property type="entry name" value="DNA repair protein MutS, domain I"/>
    <property type="match status" value="1"/>
</dbReference>
<dbReference type="Pfam" id="PF05190">
    <property type="entry name" value="MutS_IV"/>
    <property type="match status" value="1"/>
</dbReference>
<dbReference type="NCBIfam" id="NF003810">
    <property type="entry name" value="PRK05399.1"/>
    <property type="match status" value="1"/>
</dbReference>
<dbReference type="HAMAP" id="MF_00096">
    <property type="entry name" value="MutS"/>
    <property type="match status" value="1"/>
</dbReference>
<evidence type="ECO:0000256" key="10">
    <source>
        <dbReference type="RuleBase" id="RU003756"/>
    </source>
</evidence>
<feature type="binding site" evidence="9">
    <location>
        <begin position="617"/>
        <end position="624"/>
    </location>
    <ligand>
        <name>ATP</name>
        <dbReference type="ChEBI" id="CHEBI:30616"/>
    </ligand>
</feature>
<evidence type="ECO:0000256" key="4">
    <source>
        <dbReference type="ARBA" id="ARBA00022763"/>
    </source>
</evidence>
<reference evidence="12 13" key="1">
    <citation type="submission" date="2018-06" db="EMBL/GenBank/DDBJ databases">
        <authorList>
            <person name="Strepis N."/>
        </authorList>
    </citation>
    <scope>NUCLEOTIDE SEQUENCE [LARGE SCALE GENOMIC DNA]</scope>
    <source>
        <strain evidence="12">LUCI</strain>
    </source>
</reference>
<proteinExistence type="inferred from homology"/>
<organism evidence="12 13">
    <name type="scientific">Lucifera butyrica</name>
    <dbReference type="NCBI Taxonomy" id="1351585"/>
    <lineage>
        <taxon>Bacteria</taxon>
        <taxon>Bacillati</taxon>
        <taxon>Bacillota</taxon>
        <taxon>Negativicutes</taxon>
        <taxon>Veillonellales</taxon>
        <taxon>Veillonellaceae</taxon>
        <taxon>Lucifera</taxon>
    </lineage>
</organism>
<dbReference type="GO" id="GO:0140664">
    <property type="term" value="F:ATP-dependent DNA damage sensor activity"/>
    <property type="evidence" value="ECO:0007669"/>
    <property type="project" value="InterPro"/>
</dbReference>
<dbReference type="GO" id="GO:0006298">
    <property type="term" value="P:mismatch repair"/>
    <property type="evidence" value="ECO:0007669"/>
    <property type="project" value="UniProtKB-UniRule"/>
</dbReference>
<dbReference type="Pfam" id="PF01624">
    <property type="entry name" value="MutS_I"/>
    <property type="match status" value="1"/>
</dbReference>
<keyword evidence="5 9" id="KW-0067">ATP-binding</keyword>
<dbReference type="AlphaFoldDB" id="A0A498R598"/>
<dbReference type="GO" id="GO:0030983">
    <property type="term" value="F:mismatched DNA binding"/>
    <property type="evidence" value="ECO:0007669"/>
    <property type="project" value="InterPro"/>
</dbReference>
<keyword evidence="6 9" id="KW-0238">DNA-binding</keyword>
<evidence type="ECO:0000256" key="8">
    <source>
        <dbReference type="ARBA" id="ARBA00024647"/>
    </source>
</evidence>
<dbReference type="InterPro" id="IPR036187">
    <property type="entry name" value="DNA_mismatch_repair_MutS_sf"/>
</dbReference>
<dbReference type="SUPFAM" id="SSF53150">
    <property type="entry name" value="DNA repair protein MutS, domain II"/>
    <property type="match status" value="1"/>
</dbReference>
<dbReference type="FunFam" id="3.40.1170.10:FF:000001">
    <property type="entry name" value="DNA mismatch repair protein MutS"/>
    <property type="match status" value="1"/>
</dbReference>
<dbReference type="InterPro" id="IPR005748">
    <property type="entry name" value="DNA_mismatch_repair_MutS"/>
</dbReference>
<dbReference type="Pfam" id="PF05188">
    <property type="entry name" value="MutS_II"/>
    <property type="match status" value="1"/>
</dbReference>
<dbReference type="InterPro" id="IPR007861">
    <property type="entry name" value="DNA_mismatch_repair_MutS_clamp"/>
</dbReference>
<evidence type="ECO:0000259" key="11">
    <source>
        <dbReference type="PROSITE" id="PS00486"/>
    </source>
</evidence>
<dbReference type="Proteomes" id="UP000277811">
    <property type="component" value="Unassembled WGS sequence"/>
</dbReference>
<dbReference type="SUPFAM" id="SSF52540">
    <property type="entry name" value="P-loop containing nucleoside triphosphate hydrolases"/>
    <property type="match status" value="1"/>
</dbReference>
<dbReference type="PANTHER" id="PTHR11361:SF34">
    <property type="entry name" value="DNA MISMATCH REPAIR PROTEIN MSH1, MITOCHONDRIAL"/>
    <property type="match status" value="1"/>
</dbReference>
<evidence type="ECO:0000256" key="7">
    <source>
        <dbReference type="ARBA" id="ARBA00023204"/>
    </source>
</evidence>
<dbReference type="InterPro" id="IPR007695">
    <property type="entry name" value="DNA_mismatch_repair_MutS-lik_N"/>
</dbReference>
<dbReference type="InterPro" id="IPR027417">
    <property type="entry name" value="P-loop_NTPase"/>
</dbReference>
<evidence type="ECO:0000256" key="2">
    <source>
        <dbReference type="ARBA" id="ARBA00021982"/>
    </source>
</evidence>
<comment type="similarity">
    <text evidence="1 9 10">Belongs to the DNA mismatch repair MutS family.</text>
</comment>
<dbReference type="SUPFAM" id="SSF55271">
    <property type="entry name" value="DNA repair protein MutS, domain I"/>
    <property type="match status" value="1"/>
</dbReference>
<name>A0A498R598_9FIRM</name>
<feature type="domain" description="DNA mismatch repair proteins mutS family" evidence="11">
    <location>
        <begin position="691"/>
        <end position="707"/>
    </location>
</feature>
<evidence type="ECO:0000256" key="5">
    <source>
        <dbReference type="ARBA" id="ARBA00022840"/>
    </source>
</evidence>
<dbReference type="InterPro" id="IPR045076">
    <property type="entry name" value="MutS"/>
</dbReference>